<keyword evidence="2" id="KW-1185">Reference proteome</keyword>
<dbReference type="Proteomes" id="UP001331761">
    <property type="component" value="Unassembled WGS sequence"/>
</dbReference>
<accession>A0AAN8FNP4</accession>
<organism evidence="1 2">
    <name type="scientific">Trichostrongylus colubriformis</name>
    <name type="common">Black scour worm</name>
    <dbReference type="NCBI Taxonomy" id="6319"/>
    <lineage>
        <taxon>Eukaryota</taxon>
        <taxon>Metazoa</taxon>
        <taxon>Ecdysozoa</taxon>
        <taxon>Nematoda</taxon>
        <taxon>Chromadorea</taxon>
        <taxon>Rhabditida</taxon>
        <taxon>Rhabditina</taxon>
        <taxon>Rhabditomorpha</taxon>
        <taxon>Strongyloidea</taxon>
        <taxon>Trichostrongylidae</taxon>
        <taxon>Trichostrongylus</taxon>
    </lineage>
</organism>
<protein>
    <submittedName>
        <fullName evidence="1">Uncharacterized protein</fullName>
    </submittedName>
</protein>
<evidence type="ECO:0000313" key="2">
    <source>
        <dbReference type="Proteomes" id="UP001331761"/>
    </source>
</evidence>
<name>A0AAN8FNP4_TRICO</name>
<dbReference type="AlphaFoldDB" id="A0AAN8FNP4"/>
<reference evidence="1 2" key="1">
    <citation type="submission" date="2019-10" db="EMBL/GenBank/DDBJ databases">
        <title>Assembly and Annotation for the nematode Trichostrongylus colubriformis.</title>
        <authorList>
            <person name="Martin J."/>
        </authorList>
    </citation>
    <scope>NUCLEOTIDE SEQUENCE [LARGE SCALE GENOMIC DNA]</scope>
    <source>
        <strain evidence="1">G859</strain>
        <tissue evidence="1">Whole worm</tissue>
    </source>
</reference>
<dbReference type="EMBL" id="WIXE01010230">
    <property type="protein sequence ID" value="KAK5977727.1"/>
    <property type="molecule type" value="Genomic_DNA"/>
</dbReference>
<comment type="caution">
    <text evidence="1">The sequence shown here is derived from an EMBL/GenBank/DDBJ whole genome shotgun (WGS) entry which is preliminary data.</text>
</comment>
<proteinExistence type="predicted"/>
<evidence type="ECO:0000313" key="1">
    <source>
        <dbReference type="EMBL" id="KAK5977727.1"/>
    </source>
</evidence>
<sequence>MYTLHESIYDREFLLYNVRREDLPLFRCQCSSEAGGVRCYNGWCDVQDLGGKVGACALVRVGTRQHFACVRVKPTSDDSCKVEQKNGETLVS</sequence>
<gene>
    <name evidence="1" type="ORF">GCK32_019604</name>
</gene>